<evidence type="ECO:0000313" key="2">
    <source>
        <dbReference type="EMBL" id="KAG9344125.1"/>
    </source>
</evidence>
<keyword evidence="3" id="KW-1185">Reference proteome</keyword>
<dbReference type="AlphaFoldDB" id="A0A8T2NUW9"/>
<comment type="caution">
    <text evidence="2">The sequence shown here is derived from an EMBL/GenBank/DDBJ whole genome shotgun (WGS) entry which is preliminary data.</text>
</comment>
<feature type="compositionally biased region" description="Basic and acidic residues" evidence="1">
    <location>
        <begin position="88"/>
        <end position="98"/>
    </location>
</feature>
<gene>
    <name evidence="2" type="ORF">JZ751_012607</name>
</gene>
<protein>
    <submittedName>
        <fullName evidence="2">Uncharacterized protein</fullName>
    </submittedName>
</protein>
<dbReference type="EMBL" id="JAFBMS010000021">
    <property type="protein sequence ID" value="KAG9344125.1"/>
    <property type="molecule type" value="Genomic_DNA"/>
</dbReference>
<evidence type="ECO:0000313" key="3">
    <source>
        <dbReference type="Proteomes" id="UP000824540"/>
    </source>
</evidence>
<feature type="region of interest" description="Disordered" evidence="1">
    <location>
        <begin position="60"/>
        <end position="107"/>
    </location>
</feature>
<proteinExistence type="predicted"/>
<sequence length="126" mass="14032">MKAYLHRGDGSTTGARFLDYQGKSGWSFKPSAGWSLQQQQRVSVCAAQMMSPINCTQYRGLSRPTAMEPGDNPPSPTHQHHTNQIAMAEKEKDRERGRAPPAGWRVRGREAKGGLRLCESQTLSLY</sequence>
<accession>A0A8T2NUW9</accession>
<organism evidence="2 3">
    <name type="scientific">Albula glossodonta</name>
    <name type="common">roundjaw bonefish</name>
    <dbReference type="NCBI Taxonomy" id="121402"/>
    <lineage>
        <taxon>Eukaryota</taxon>
        <taxon>Metazoa</taxon>
        <taxon>Chordata</taxon>
        <taxon>Craniata</taxon>
        <taxon>Vertebrata</taxon>
        <taxon>Euteleostomi</taxon>
        <taxon>Actinopterygii</taxon>
        <taxon>Neopterygii</taxon>
        <taxon>Teleostei</taxon>
        <taxon>Albuliformes</taxon>
        <taxon>Albulidae</taxon>
        <taxon>Albula</taxon>
    </lineage>
</organism>
<reference evidence="2" key="1">
    <citation type="thesis" date="2021" institute="BYU ScholarsArchive" country="Provo, UT, USA">
        <title>Applications of and Algorithms for Genome Assembly and Genomic Analyses with an Emphasis on Marine Teleosts.</title>
        <authorList>
            <person name="Pickett B.D."/>
        </authorList>
    </citation>
    <scope>NUCLEOTIDE SEQUENCE</scope>
    <source>
        <strain evidence="2">HI-2016</strain>
    </source>
</reference>
<name>A0A8T2NUW9_9TELE</name>
<dbReference type="Proteomes" id="UP000824540">
    <property type="component" value="Unassembled WGS sequence"/>
</dbReference>
<evidence type="ECO:0000256" key="1">
    <source>
        <dbReference type="SAM" id="MobiDB-lite"/>
    </source>
</evidence>